<keyword evidence="1" id="KW-0812">Transmembrane</keyword>
<dbReference type="RefSeq" id="WP_114841256.1">
    <property type="nucleotide sequence ID" value="NZ_CP031219.1"/>
</dbReference>
<feature type="domain" description="Phage tail tape measure protein" evidence="2">
    <location>
        <begin position="166"/>
        <end position="357"/>
    </location>
</feature>
<keyword evidence="4" id="KW-1185">Reference proteome</keyword>
<protein>
    <submittedName>
        <fullName evidence="3">Phage tail tape measure protein</fullName>
    </submittedName>
</protein>
<accession>A0AAX2AGT0</accession>
<dbReference type="Proteomes" id="UP000290092">
    <property type="component" value="Unassembled WGS sequence"/>
</dbReference>
<organism evidence="3 4">
    <name type="scientific">Malaciobacter mytili LMG 24559</name>
    <dbReference type="NCBI Taxonomy" id="1032238"/>
    <lineage>
        <taxon>Bacteria</taxon>
        <taxon>Pseudomonadati</taxon>
        <taxon>Campylobacterota</taxon>
        <taxon>Epsilonproteobacteria</taxon>
        <taxon>Campylobacterales</taxon>
        <taxon>Arcobacteraceae</taxon>
        <taxon>Malaciobacter</taxon>
    </lineage>
</organism>
<dbReference type="AlphaFoldDB" id="A0AAX2AGT0"/>
<feature type="transmembrane region" description="Helical" evidence="1">
    <location>
        <begin position="538"/>
        <end position="556"/>
    </location>
</feature>
<dbReference type="NCBIfam" id="TIGR01760">
    <property type="entry name" value="tape_meas_TP901"/>
    <property type="match status" value="1"/>
</dbReference>
<dbReference type="EMBL" id="NXID01000016">
    <property type="protein sequence ID" value="RXK16043.1"/>
    <property type="molecule type" value="Genomic_DNA"/>
</dbReference>
<keyword evidence="1" id="KW-0472">Membrane</keyword>
<dbReference type="Pfam" id="PF10145">
    <property type="entry name" value="PhageMin_Tail"/>
    <property type="match status" value="1"/>
</dbReference>
<dbReference type="InterPro" id="IPR010090">
    <property type="entry name" value="Phage_tape_meas"/>
</dbReference>
<evidence type="ECO:0000256" key="1">
    <source>
        <dbReference type="SAM" id="Phobius"/>
    </source>
</evidence>
<evidence type="ECO:0000259" key="2">
    <source>
        <dbReference type="Pfam" id="PF10145"/>
    </source>
</evidence>
<comment type="caution">
    <text evidence="3">The sequence shown here is derived from an EMBL/GenBank/DDBJ whole genome shotgun (WGS) entry which is preliminary data.</text>
</comment>
<gene>
    <name evidence="3" type="ORF">CP985_05575</name>
</gene>
<reference evidence="3 4" key="1">
    <citation type="submission" date="2017-09" db="EMBL/GenBank/DDBJ databases">
        <title>Genomics of the genus Arcobacter.</title>
        <authorList>
            <person name="Perez-Cataluna A."/>
            <person name="Figueras M.J."/>
            <person name="Salas-Masso N."/>
        </authorList>
    </citation>
    <scope>NUCLEOTIDE SEQUENCE [LARGE SCALE GENOMIC DNA]</scope>
    <source>
        <strain evidence="3 4">CECT 7386</strain>
    </source>
</reference>
<dbReference type="KEGG" id="amyt:AMYT_0788"/>
<keyword evidence="1" id="KW-1133">Transmembrane helix</keyword>
<evidence type="ECO:0000313" key="3">
    <source>
        <dbReference type="EMBL" id="RXK16043.1"/>
    </source>
</evidence>
<proteinExistence type="predicted"/>
<evidence type="ECO:0000313" key="4">
    <source>
        <dbReference type="Proteomes" id="UP000290092"/>
    </source>
</evidence>
<feature type="transmembrane region" description="Helical" evidence="1">
    <location>
        <begin position="451"/>
        <end position="470"/>
    </location>
</feature>
<name>A0AAX2AGT0_9BACT</name>
<sequence>MKTIGLGIVIQGAISSSFSSSIKKTNFSLVGIDKSIKRMSKTKFEMKEFNKLSKDATKNKDKLNGLSKSLKRAGIDTRNLEQDSRLLRLSLVNLKKASKIDIKIKGAKEQFSQQKAHILGIGAAIYGLKKTSDVASDVLKAQGEIRSLDISKRGIDDITKAGHRMSLQFGQITAPQFIRASYDIKSGIASLSERGVRDFTKMAATTAVATKAQIADMTKLYALGYGIFRKDFSSDMNFGKSFSGAIAASVQAFRTDGADLAAGISNVGASAKAMGVSLEEELAIIGLSKSAFDSASEAGSGYRGFLSGVGKAQKKLGLEFTDSHGKMLPMVEILGKIKDKYGDLDLAENDELKEAFGSEEAIKTISALLPKMNELEAAQKNISKAMEGGLEKSEKMALAMDSGYGWEKMGNAVSYASFTFGKVLTPVVNFAATTLGGFAKSIAWVDERVSWFIPLISGVTFGIIGLYTVIKVATLTKLGFALATNTVRKAMFLGMAQNYMSATSLNALNLRMKAYSLWTTVVTAKQWLFNVALNANPIGLMITGVSALIGLGVILYKKFEPVRNLFNGLYEGGKKLLSFIGFGGEDEESNPTKKSDTTKKLAATAITTTALATNPIKTGEVKPQAAVTQHNAYTLKVDASNASSNVDVTRAIEEAIENAERRKRNRSFED</sequence>